<dbReference type="eggNOG" id="COG2223">
    <property type="taxonomic scope" value="Bacteria"/>
</dbReference>
<evidence type="ECO:0000256" key="2">
    <source>
        <dbReference type="ARBA" id="ARBA00022475"/>
    </source>
</evidence>
<organism evidence="8 9">
    <name type="scientific">Thioclava dalianensis</name>
    <dbReference type="NCBI Taxonomy" id="1185766"/>
    <lineage>
        <taxon>Bacteria</taxon>
        <taxon>Pseudomonadati</taxon>
        <taxon>Pseudomonadota</taxon>
        <taxon>Alphaproteobacteria</taxon>
        <taxon>Rhodobacterales</taxon>
        <taxon>Paracoccaceae</taxon>
        <taxon>Thioclava</taxon>
    </lineage>
</organism>
<dbReference type="InterPro" id="IPR036259">
    <property type="entry name" value="MFS_trans_sf"/>
</dbReference>
<comment type="subcellular location">
    <subcellularLocation>
        <location evidence="1">Cell membrane</location>
        <topology evidence="1">Multi-pass membrane protein</topology>
    </subcellularLocation>
</comment>
<dbReference type="InterPro" id="IPR020846">
    <property type="entry name" value="MFS_dom"/>
</dbReference>
<dbReference type="GO" id="GO:0005886">
    <property type="term" value="C:plasma membrane"/>
    <property type="evidence" value="ECO:0007669"/>
    <property type="project" value="UniProtKB-SubCell"/>
</dbReference>
<evidence type="ECO:0000256" key="3">
    <source>
        <dbReference type="ARBA" id="ARBA00022692"/>
    </source>
</evidence>
<reference evidence="8 9" key="1">
    <citation type="submission" date="2014-03" db="EMBL/GenBank/DDBJ databases">
        <title>The draft genome sequence of Thioclava dalianensis DLFJ1-1.</title>
        <authorList>
            <person name="Lai Q."/>
            <person name="Shao Z."/>
        </authorList>
    </citation>
    <scope>NUCLEOTIDE SEQUENCE [LARGE SCALE GENOMIC DNA]</scope>
    <source>
        <strain evidence="8 9">DLFJ1-1</strain>
    </source>
</reference>
<keyword evidence="4 6" id="KW-1133">Transmembrane helix</keyword>
<feature type="transmembrane region" description="Helical" evidence="6">
    <location>
        <begin position="124"/>
        <end position="149"/>
    </location>
</feature>
<dbReference type="STRING" id="1185766.SAMN05216224_101623"/>
<evidence type="ECO:0000256" key="1">
    <source>
        <dbReference type="ARBA" id="ARBA00004651"/>
    </source>
</evidence>
<feature type="transmembrane region" description="Helical" evidence="6">
    <location>
        <begin position="240"/>
        <end position="260"/>
    </location>
</feature>
<evidence type="ECO:0000256" key="4">
    <source>
        <dbReference type="ARBA" id="ARBA00022989"/>
    </source>
</evidence>
<accession>A0A074U589</accession>
<feature type="transmembrane region" description="Helical" evidence="6">
    <location>
        <begin position="327"/>
        <end position="349"/>
    </location>
</feature>
<feature type="transmembrane region" description="Helical" evidence="6">
    <location>
        <begin position="161"/>
        <end position="180"/>
    </location>
</feature>
<keyword evidence="5 6" id="KW-0472">Membrane</keyword>
<dbReference type="CDD" id="cd06174">
    <property type="entry name" value="MFS"/>
    <property type="match status" value="1"/>
</dbReference>
<dbReference type="EMBL" id="JHEH01000010">
    <property type="protein sequence ID" value="KEP69772.1"/>
    <property type="molecule type" value="Genomic_DNA"/>
</dbReference>
<dbReference type="OrthoDB" id="272777at2"/>
<feature type="domain" description="Major facilitator superfamily (MFS) profile" evidence="7">
    <location>
        <begin position="1"/>
        <end position="393"/>
    </location>
</feature>
<keyword evidence="9" id="KW-1185">Reference proteome</keyword>
<keyword evidence="2" id="KW-1003">Cell membrane</keyword>
<dbReference type="Proteomes" id="UP000027725">
    <property type="component" value="Unassembled WGS sequence"/>
</dbReference>
<dbReference type="Pfam" id="PF07690">
    <property type="entry name" value="MFS_1"/>
    <property type="match status" value="1"/>
</dbReference>
<dbReference type="PROSITE" id="PS50850">
    <property type="entry name" value="MFS"/>
    <property type="match status" value="1"/>
</dbReference>
<feature type="transmembrane region" description="Helical" evidence="6">
    <location>
        <begin position="272"/>
        <end position="289"/>
    </location>
</feature>
<keyword evidence="3 6" id="KW-0812">Transmembrane</keyword>
<feature type="transmembrane region" description="Helical" evidence="6">
    <location>
        <begin position="39"/>
        <end position="58"/>
    </location>
</feature>
<feature type="transmembrane region" description="Helical" evidence="6">
    <location>
        <begin position="369"/>
        <end position="388"/>
    </location>
</feature>
<feature type="transmembrane region" description="Helical" evidence="6">
    <location>
        <begin position="70"/>
        <end position="89"/>
    </location>
</feature>
<dbReference type="AlphaFoldDB" id="A0A074U589"/>
<feature type="transmembrane region" description="Helical" evidence="6">
    <location>
        <begin position="295"/>
        <end position="315"/>
    </location>
</feature>
<evidence type="ECO:0000256" key="5">
    <source>
        <dbReference type="ARBA" id="ARBA00023136"/>
    </source>
</evidence>
<dbReference type="SUPFAM" id="SSF103473">
    <property type="entry name" value="MFS general substrate transporter"/>
    <property type="match status" value="1"/>
</dbReference>
<evidence type="ECO:0000313" key="9">
    <source>
        <dbReference type="Proteomes" id="UP000027725"/>
    </source>
</evidence>
<gene>
    <name evidence="8" type="ORF">DL1_01725</name>
</gene>
<dbReference type="Gene3D" id="1.20.1250.20">
    <property type="entry name" value="MFS general substrate transporter like domains"/>
    <property type="match status" value="2"/>
</dbReference>
<feature type="transmembrane region" description="Helical" evidence="6">
    <location>
        <begin position="95"/>
        <end position="117"/>
    </location>
</feature>
<evidence type="ECO:0000259" key="7">
    <source>
        <dbReference type="PROSITE" id="PS50850"/>
    </source>
</evidence>
<evidence type="ECO:0000313" key="8">
    <source>
        <dbReference type="EMBL" id="KEP69772.1"/>
    </source>
</evidence>
<dbReference type="PANTHER" id="PTHR43124">
    <property type="entry name" value="PURINE EFFLUX PUMP PBUE"/>
    <property type="match status" value="1"/>
</dbReference>
<proteinExistence type="predicted"/>
<protein>
    <submittedName>
        <fullName evidence="8">MFS transporter</fullName>
    </submittedName>
</protein>
<dbReference type="GO" id="GO:0022857">
    <property type="term" value="F:transmembrane transporter activity"/>
    <property type="evidence" value="ECO:0007669"/>
    <property type="project" value="InterPro"/>
</dbReference>
<evidence type="ECO:0000256" key="6">
    <source>
        <dbReference type="SAM" id="Phobius"/>
    </source>
</evidence>
<comment type="caution">
    <text evidence="8">The sequence shown here is derived from an EMBL/GenBank/DDBJ whole genome shotgun (WGS) entry which is preliminary data.</text>
</comment>
<name>A0A074U589_9RHOB</name>
<sequence>MRATIAGLVAGYLLSQFYRTCLAVLAPILKTEIGVSSSDLAVSLGLWFAAFALVQIPVGEALDRIGPRRTVSVMLAVGGGAGAALFAMAEGPIAIHFAMILIGLGCAPILVGSYFIYARSFKPALFSTLAASTMGAGSLGNLAGATPLATAIDTFGWRPTLWGLAVITLGVALLIAVFARDPERVVQPEGRRGTALDVLKLPGFWLLLPLTLANYAPAAGIRGAWAGSYLSDVFGADTQLIGRVTLIMGLAMIAGTFAYGPADRLLGSLKRVIVLGNIVMALALAGLWLMPDQSILLATVLLALVGFFGASFPIIMAHGRSFYPPHLTGRGVSVHNMFSILGVAIMQFASRPVFEAASAGHSPQTAYGLLFAFFLAPVAIGLGFYLFAPSRGESLN</sequence>
<dbReference type="RefSeq" id="WP_038065543.1">
    <property type="nucleotide sequence ID" value="NZ_FOVB01000001.1"/>
</dbReference>
<dbReference type="PANTHER" id="PTHR43124:SF3">
    <property type="entry name" value="CHLORAMPHENICOL EFFLUX PUMP RV0191"/>
    <property type="match status" value="1"/>
</dbReference>
<dbReference type="InterPro" id="IPR050189">
    <property type="entry name" value="MFS_Efflux_Transporters"/>
</dbReference>
<dbReference type="InterPro" id="IPR011701">
    <property type="entry name" value="MFS"/>
</dbReference>